<accession>A0A1R3V222</accession>
<organism evidence="1 2">
    <name type="scientific">Mesorhizobium prunaredense</name>
    <dbReference type="NCBI Taxonomy" id="1631249"/>
    <lineage>
        <taxon>Bacteria</taxon>
        <taxon>Pseudomonadati</taxon>
        <taxon>Pseudomonadota</taxon>
        <taxon>Alphaproteobacteria</taxon>
        <taxon>Hyphomicrobiales</taxon>
        <taxon>Phyllobacteriaceae</taxon>
        <taxon>Mesorhizobium</taxon>
    </lineage>
</organism>
<sequence>MSDSGHESKARIIFEPVSLNPIKKQDPLIGLVCVRRNPAAPILAAKPGFRMLLEVLNRIFGVYLSRSRVHGHLFFSSSVCDRRGTILDYGGVRRHLWRA</sequence>
<name>A0A1R3V222_9HYPH</name>
<dbReference type="EMBL" id="FTPD01000006">
    <property type="protein sequence ID" value="SIT53909.1"/>
    <property type="molecule type" value="Genomic_DNA"/>
</dbReference>
<evidence type="ECO:0000313" key="2">
    <source>
        <dbReference type="Proteomes" id="UP000188388"/>
    </source>
</evidence>
<reference evidence="2" key="1">
    <citation type="submission" date="2017-01" db="EMBL/GenBank/DDBJ databases">
        <authorList>
            <person name="Brunel B."/>
        </authorList>
    </citation>
    <scope>NUCLEOTIDE SEQUENCE [LARGE SCALE GENOMIC DNA]</scope>
</reference>
<dbReference type="Proteomes" id="UP000188388">
    <property type="component" value="Unassembled WGS sequence"/>
</dbReference>
<dbReference type="STRING" id="1631249.BQ8794_140054"/>
<protein>
    <submittedName>
        <fullName evidence="1">Uncharacterized protein</fullName>
    </submittedName>
</protein>
<gene>
    <name evidence="1" type="ORF">BQ8794_140054</name>
</gene>
<keyword evidence="2" id="KW-1185">Reference proteome</keyword>
<dbReference type="AlphaFoldDB" id="A0A1R3V222"/>
<evidence type="ECO:0000313" key="1">
    <source>
        <dbReference type="EMBL" id="SIT53909.1"/>
    </source>
</evidence>
<proteinExistence type="predicted"/>